<sequence length="79" mass="8662">MAIRFANNCSNCKNLIEGTFCSKHEVLVSQKYTCDLFDMKAELKNERSCSNCEKHGTSTCAHPTKAAPGMLCSSWAPTA</sequence>
<dbReference type="RefSeq" id="WP_093367419.1">
    <property type="nucleotide sequence ID" value="NZ_FNCW01000005.1"/>
</dbReference>
<gene>
    <name evidence="1" type="ORF">SAMN04488027_105180</name>
</gene>
<evidence type="ECO:0000313" key="1">
    <source>
        <dbReference type="EMBL" id="SDG70510.1"/>
    </source>
</evidence>
<dbReference type="AlphaFoldDB" id="A0A1G7WH07"/>
<name>A0A1G7WH07_9FLAO</name>
<evidence type="ECO:0000313" key="2">
    <source>
        <dbReference type="Proteomes" id="UP000199296"/>
    </source>
</evidence>
<dbReference type="STRING" id="470826.SAMN04488027_105180"/>
<accession>A0A1G7WH07</accession>
<keyword evidence="2" id="KW-1185">Reference proteome</keyword>
<dbReference type="Proteomes" id="UP000199296">
    <property type="component" value="Unassembled WGS sequence"/>
</dbReference>
<dbReference type="EMBL" id="FNCW01000005">
    <property type="protein sequence ID" value="SDG70510.1"/>
    <property type="molecule type" value="Genomic_DNA"/>
</dbReference>
<dbReference type="OrthoDB" id="1367358at2"/>
<protein>
    <submittedName>
        <fullName evidence="1">Uncharacterized protein</fullName>
    </submittedName>
</protein>
<proteinExistence type="predicted"/>
<organism evidence="1 2">
    <name type="scientific">Psychroflexus sediminis</name>
    <dbReference type="NCBI Taxonomy" id="470826"/>
    <lineage>
        <taxon>Bacteria</taxon>
        <taxon>Pseudomonadati</taxon>
        <taxon>Bacteroidota</taxon>
        <taxon>Flavobacteriia</taxon>
        <taxon>Flavobacteriales</taxon>
        <taxon>Flavobacteriaceae</taxon>
        <taxon>Psychroflexus</taxon>
    </lineage>
</organism>
<reference evidence="1 2" key="1">
    <citation type="submission" date="2016-10" db="EMBL/GenBank/DDBJ databases">
        <authorList>
            <person name="de Groot N.N."/>
        </authorList>
    </citation>
    <scope>NUCLEOTIDE SEQUENCE [LARGE SCALE GENOMIC DNA]</scope>
    <source>
        <strain evidence="1 2">DSM 19803</strain>
    </source>
</reference>